<dbReference type="Proteomes" id="UP000823900">
    <property type="component" value="Unassembled WGS sequence"/>
</dbReference>
<dbReference type="Gene3D" id="3.40.50.12500">
    <property type="match status" value="1"/>
</dbReference>
<dbReference type="EMBL" id="DWZA01000020">
    <property type="protein sequence ID" value="HJA70386.1"/>
    <property type="molecule type" value="Genomic_DNA"/>
</dbReference>
<dbReference type="GO" id="GO:0047661">
    <property type="term" value="F:amino-acid racemase activity"/>
    <property type="evidence" value="ECO:0007669"/>
    <property type="project" value="InterPro"/>
</dbReference>
<dbReference type="AlphaFoldDB" id="A0A9D2HF97"/>
<dbReference type="InterPro" id="IPR053714">
    <property type="entry name" value="Iso_Racemase_Enz_sf"/>
</dbReference>
<organism evidence="2 3">
    <name type="scientific">Candidatus Lachnoclostridium stercoravium</name>
    <dbReference type="NCBI Taxonomy" id="2838633"/>
    <lineage>
        <taxon>Bacteria</taxon>
        <taxon>Bacillati</taxon>
        <taxon>Bacillota</taxon>
        <taxon>Clostridia</taxon>
        <taxon>Lachnospirales</taxon>
        <taxon>Lachnospiraceae</taxon>
    </lineage>
</organism>
<dbReference type="Pfam" id="PF01177">
    <property type="entry name" value="Asp_Glu_race"/>
    <property type="match status" value="1"/>
</dbReference>
<sequence>MKILVANPNSSEICTDVIIKSAKRKVTDPNTELVFLTNPKGTKNIDCGFADYQSVWSFIRAILKKVDEIHPDAVVLAGFGNVGVFALKEALSIPVLSISETTQTLACLMGHKYTVLTMIQQFIPYQEDLVRLYRLQDKCASVRGINMNVEKACTEREETLRQLKDEILKIVDEDGAEVVVLGCAGLCGYDEELQALVGLPVLDPVTVTVKVAEMYVETGLCHSKKRKFANPPQPLEDYFWDGNDK</sequence>
<reference evidence="2" key="2">
    <citation type="submission" date="2021-04" db="EMBL/GenBank/DDBJ databases">
        <authorList>
            <person name="Gilroy R."/>
        </authorList>
    </citation>
    <scope>NUCLEOTIDE SEQUENCE</scope>
    <source>
        <strain evidence="2">CHK178-16964</strain>
    </source>
</reference>
<evidence type="ECO:0000313" key="2">
    <source>
        <dbReference type="EMBL" id="HJA70386.1"/>
    </source>
</evidence>
<comment type="similarity">
    <text evidence="1">Belongs to the HyuE racemase family.</text>
</comment>
<protein>
    <submittedName>
        <fullName evidence="2">Aspartate/glutamate racemase family protein</fullName>
    </submittedName>
</protein>
<dbReference type="PANTHER" id="PTHR28047">
    <property type="entry name" value="PROTEIN DCG1"/>
    <property type="match status" value="1"/>
</dbReference>
<reference evidence="2" key="1">
    <citation type="journal article" date="2021" name="PeerJ">
        <title>Extensive microbial diversity within the chicken gut microbiome revealed by metagenomics and culture.</title>
        <authorList>
            <person name="Gilroy R."/>
            <person name="Ravi A."/>
            <person name="Getino M."/>
            <person name="Pursley I."/>
            <person name="Horton D.L."/>
            <person name="Alikhan N.F."/>
            <person name="Baker D."/>
            <person name="Gharbi K."/>
            <person name="Hall N."/>
            <person name="Watson M."/>
            <person name="Adriaenssens E.M."/>
            <person name="Foster-Nyarko E."/>
            <person name="Jarju S."/>
            <person name="Secka A."/>
            <person name="Antonio M."/>
            <person name="Oren A."/>
            <person name="Chaudhuri R.R."/>
            <person name="La Ragione R."/>
            <person name="Hildebrand F."/>
            <person name="Pallen M.J."/>
        </authorList>
    </citation>
    <scope>NUCLEOTIDE SEQUENCE</scope>
    <source>
        <strain evidence="2">CHK178-16964</strain>
    </source>
</reference>
<dbReference type="InterPro" id="IPR052186">
    <property type="entry name" value="Hydantoin_racemase-like"/>
</dbReference>
<gene>
    <name evidence="2" type="ORF">IAA07_02245</name>
</gene>
<accession>A0A9D2HF97</accession>
<name>A0A9D2HF97_9FIRM</name>
<dbReference type="PANTHER" id="PTHR28047:SF5">
    <property type="entry name" value="PROTEIN DCG1"/>
    <property type="match status" value="1"/>
</dbReference>
<evidence type="ECO:0000313" key="3">
    <source>
        <dbReference type="Proteomes" id="UP000823900"/>
    </source>
</evidence>
<dbReference type="InterPro" id="IPR015942">
    <property type="entry name" value="Asp/Glu/hydantoin_racemase"/>
</dbReference>
<evidence type="ECO:0000256" key="1">
    <source>
        <dbReference type="ARBA" id="ARBA00038414"/>
    </source>
</evidence>
<comment type="caution">
    <text evidence="2">The sequence shown here is derived from an EMBL/GenBank/DDBJ whole genome shotgun (WGS) entry which is preliminary data.</text>
</comment>
<proteinExistence type="inferred from homology"/>